<dbReference type="OrthoDB" id="9900430at2"/>
<reference evidence="3" key="1">
    <citation type="submission" date="2016-10" db="EMBL/GenBank/DDBJ databases">
        <authorList>
            <person name="Varghese N."/>
            <person name="Submissions S."/>
        </authorList>
    </citation>
    <scope>NUCLEOTIDE SEQUENCE [LARGE SCALE GENOMIC DNA]</scope>
    <source>
        <strain evidence="3">DSM 44232</strain>
    </source>
</reference>
<feature type="transmembrane region" description="Helical" evidence="1">
    <location>
        <begin position="40"/>
        <end position="59"/>
    </location>
</feature>
<feature type="transmembrane region" description="Helical" evidence="1">
    <location>
        <begin position="182"/>
        <end position="203"/>
    </location>
</feature>
<keyword evidence="1" id="KW-1133">Transmembrane helix</keyword>
<keyword evidence="1" id="KW-0812">Transmembrane</keyword>
<gene>
    <name evidence="2" type="ORF">SAMN04488564_101159</name>
</gene>
<protein>
    <recommendedName>
        <fullName evidence="4">4-hydroxybenzoate polyprenyltransferase</fullName>
    </recommendedName>
</protein>
<name>A0A1I6CRY0_9PSEU</name>
<feature type="transmembrane region" description="Helical" evidence="1">
    <location>
        <begin position="242"/>
        <end position="263"/>
    </location>
</feature>
<dbReference type="Proteomes" id="UP000198583">
    <property type="component" value="Unassembled WGS sequence"/>
</dbReference>
<keyword evidence="3" id="KW-1185">Reference proteome</keyword>
<keyword evidence="1" id="KW-0472">Membrane</keyword>
<feature type="transmembrane region" description="Helical" evidence="1">
    <location>
        <begin position="145"/>
        <end position="162"/>
    </location>
</feature>
<accession>A0A1I6CRY0</accession>
<feature type="transmembrane region" description="Helical" evidence="1">
    <location>
        <begin position="71"/>
        <end position="87"/>
    </location>
</feature>
<evidence type="ECO:0000313" key="3">
    <source>
        <dbReference type="Proteomes" id="UP000198583"/>
    </source>
</evidence>
<evidence type="ECO:0008006" key="4">
    <source>
        <dbReference type="Google" id="ProtNLM"/>
    </source>
</evidence>
<evidence type="ECO:0000313" key="2">
    <source>
        <dbReference type="EMBL" id="SFQ95843.1"/>
    </source>
</evidence>
<organism evidence="2 3">
    <name type="scientific">Lentzea waywayandensis</name>
    <dbReference type="NCBI Taxonomy" id="84724"/>
    <lineage>
        <taxon>Bacteria</taxon>
        <taxon>Bacillati</taxon>
        <taxon>Actinomycetota</taxon>
        <taxon>Actinomycetes</taxon>
        <taxon>Pseudonocardiales</taxon>
        <taxon>Pseudonocardiaceae</taxon>
        <taxon>Lentzea</taxon>
    </lineage>
</organism>
<dbReference type="AlphaFoldDB" id="A0A1I6CRY0"/>
<dbReference type="RefSeq" id="WP_093587789.1">
    <property type="nucleotide sequence ID" value="NZ_FOYL01000001.1"/>
</dbReference>
<feature type="transmembrane region" description="Helical" evidence="1">
    <location>
        <begin position="93"/>
        <end position="111"/>
    </location>
</feature>
<dbReference type="STRING" id="84724.SAMN04488564_101159"/>
<feature type="transmembrane region" description="Helical" evidence="1">
    <location>
        <begin position="209"/>
        <end position="230"/>
    </location>
</feature>
<evidence type="ECO:0000256" key="1">
    <source>
        <dbReference type="SAM" id="Phobius"/>
    </source>
</evidence>
<dbReference type="EMBL" id="FOYL01000001">
    <property type="protein sequence ID" value="SFQ95843.1"/>
    <property type="molecule type" value="Genomic_DNA"/>
</dbReference>
<sequence length="264" mass="27343">MIAATRYVRLRFPPRTHGLAALLTYASVVALCSGARLGVVPLVLGGLTFVLLFLFLRLVDDLDDGTDGTPAGLRTGMVAVAGAVVLFNLHDLLALALAGGACAAALIAPLLPRHGITHPVMLFVAYEVAPLLVLGYGGVTAGAPPTVAVGAAVVLWSAYEYWKFTRKLDEPDYRPFGLGLGARLVAAAGLSAVAVVAAAVISAVGAVPWAVPVVVALIAVACAVATRSWWRADRRGPAWWSGLTFVLAVDVTVLILCAAWGVWG</sequence>
<proteinExistence type="predicted"/>